<dbReference type="EMBL" id="WJBU01000010">
    <property type="protein sequence ID" value="MRD47938.1"/>
    <property type="molecule type" value="Genomic_DNA"/>
</dbReference>
<evidence type="ECO:0000313" key="6">
    <source>
        <dbReference type="Proteomes" id="UP000487350"/>
    </source>
</evidence>
<evidence type="ECO:0000256" key="2">
    <source>
        <dbReference type="ARBA" id="ARBA00022741"/>
    </source>
</evidence>
<dbReference type="Proteomes" id="UP000487350">
    <property type="component" value="Unassembled WGS sequence"/>
</dbReference>
<keyword evidence="2" id="KW-0547">Nucleotide-binding</keyword>
<dbReference type="Gene3D" id="3.30.300.160">
    <property type="entry name" value="Type II secretion system, protein E, N-terminal domain"/>
    <property type="match status" value="1"/>
</dbReference>
<dbReference type="OrthoDB" id="5790493at2"/>
<sequence>MPTRRPMWPCASAWALARLLRVATCRCKGADAMTWPLPPGWLAGVATAAGDAVPGGPCNVEIERLQGNRDDGVLAAWDDPGPRHVFELERDGETVRIPVDEVRKVTLLQTVEPGDDAAKTPLQDFNVVYSDGKVLCGQTHGFFHRRHSGLYLYLVGPAGLRAIWLPRGVIAGMHVEAAHAPVEAPATDMRGLADRIESAHHRPVARLPRALFELGFIDGATLAQWMLLEGDALRDALEDALMRHRLTQTQLDRAQARSAGMPEVDASGFASSADAIDRLPWPMAAKYRVVPLGIVGEVMYVATASPADTALQRRVAVQAGCDVAFAWSSQQLIDARLAREVEGAGQGGLSEKDMIMWTPPASGANATQDLQELLTSARDEVRASGGEVQGTIIDERSSVVRLVKRMILDAYEQEASDIHIETNSPAEQSRVRFRKDGDLEDYLSLPPDLRSALVSRIKVMSKLDIAERRRPQDGKINFADYAGIKLELRVAILPTHDSLEDVVLRLLATTRPMPLAKLGFSARDASLVMQLAQRPYGLLLACGPTGSGKTTTLHSLLAQINTDARKIWTAEDPIEITQPGLRQLQVNPRIGVTFASAMRAFLRADPDVIMIGEIRDEETSRIAIEASLTGHLVLSTLHTNNAAESIVRLLDLGMDPMNFADSLVGIVAQRLVRSLCPACRQAEPMMDAEFTQLIALYCEGTPITPQEGRERLLHAAGPAGPQRWRPVGCTACGGKGYRGRMGIYELLENGPGVRKLIQARASTASIFNEAVACGMRSLKQDALEKALTGAIDMAQAGTVFAQPSSPALQAGEFA</sequence>
<evidence type="ECO:0000256" key="3">
    <source>
        <dbReference type="ARBA" id="ARBA00022840"/>
    </source>
</evidence>
<evidence type="ECO:0000313" key="5">
    <source>
        <dbReference type="EMBL" id="MRD47938.1"/>
    </source>
</evidence>
<dbReference type="GO" id="GO:0005524">
    <property type="term" value="F:ATP binding"/>
    <property type="evidence" value="ECO:0007669"/>
    <property type="project" value="UniProtKB-KW"/>
</dbReference>
<dbReference type="Gene3D" id="3.30.450.90">
    <property type="match status" value="1"/>
</dbReference>
<dbReference type="SUPFAM" id="SSF160246">
    <property type="entry name" value="EspE N-terminal domain-like"/>
    <property type="match status" value="1"/>
</dbReference>
<protein>
    <submittedName>
        <fullName evidence="5">Type II/IV secretion system protein</fullName>
    </submittedName>
</protein>
<dbReference type="PROSITE" id="PS00662">
    <property type="entry name" value="T2SP_E"/>
    <property type="match status" value="1"/>
</dbReference>
<feature type="domain" description="Bacterial type II secretion system protein E" evidence="4">
    <location>
        <begin position="602"/>
        <end position="616"/>
    </location>
</feature>
<dbReference type="InterPro" id="IPR037257">
    <property type="entry name" value="T2SS_E_N_sf"/>
</dbReference>
<evidence type="ECO:0000256" key="1">
    <source>
        <dbReference type="ARBA" id="ARBA00006611"/>
    </source>
</evidence>
<dbReference type="SUPFAM" id="SSF52540">
    <property type="entry name" value="P-loop containing nucleoside triphosphate hydrolases"/>
    <property type="match status" value="1"/>
</dbReference>
<dbReference type="InterPro" id="IPR027417">
    <property type="entry name" value="P-loop_NTPase"/>
</dbReference>
<dbReference type="PANTHER" id="PTHR30258:SF1">
    <property type="entry name" value="PROTEIN TRANSPORT PROTEIN HOFB HOMOLOG"/>
    <property type="match status" value="1"/>
</dbReference>
<dbReference type="InterPro" id="IPR007831">
    <property type="entry name" value="T2SS_GspE_N"/>
</dbReference>
<dbReference type="GO" id="GO:0005886">
    <property type="term" value="C:plasma membrane"/>
    <property type="evidence" value="ECO:0007669"/>
    <property type="project" value="TreeGrafter"/>
</dbReference>
<proteinExistence type="inferred from homology"/>
<dbReference type="CDD" id="cd01129">
    <property type="entry name" value="PulE-GspE-like"/>
    <property type="match status" value="1"/>
</dbReference>
<evidence type="ECO:0000259" key="4">
    <source>
        <dbReference type="PROSITE" id="PS00662"/>
    </source>
</evidence>
<keyword evidence="6" id="KW-1185">Reference proteome</keyword>
<name>A0A844AZS8_9BURK</name>
<comment type="similarity">
    <text evidence="1">Belongs to the GSP E family.</text>
</comment>
<dbReference type="GO" id="GO:0016887">
    <property type="term" value="F:ATP hydrolysis activity"/>
    <property type="evidence" value="ECO:0007669"/>
    <property type="project" value="TreeGrafter"/>
</dbReference>
<dbReference type="Pfam" id="PF05157">
    <property type="entry name" value="MshEN"/>
    <property type="match status" value="1"/>
</dbReference>
<organism evidence="5 6">
    <name type="scientific">Caenimonas koreensis DSM 17982</name>
    <dbReference type="NCBI Taxonomy" id="1121255"/>
    <lineage>
        <taxon>Bacteria</taxon>
        <taxon>Pseudomonadati</taxon>
        <taxon>Pseudomonadota</taxon>
        <taxon>Betaproteobacteria</taxon>
        <taxon>Burkholderiales</taxon>
        <taxon>Comamonadaceae</taxon>
        <taxon>Caenimonas</taxon>
    </lineage>
</organism>
<keyword evidence="3" id="KW-0067">ATP-binding</keyword>
<reference evidence="5 6" key="1">
    <citation type="submission" date="2019-11" db="EMBL/GenBank/DDBJ databases">
        <title>Caenimonas koreensis gen. nov., sp. nov., isolated from activated sludge.</title>
        <authorList>
            <person name="Seung H.R."/>
        </authorList>
    </citation>
    <scope>NUCLEOTIDE SEQUENCE [LARGE SCALE GENOMIC DNA]</scope>
    <source>
        <strain evidence="5 6">EMB320</strain>
    </source>
</reference>
<comment type="caution">
    <text evidence="5">The sequence shown here is derived from an EMBL/GenBank/DDBJ whole genome shotgun (WGS) entry which is preliminary data.</text>
</comment>
<dbReference type="Gene3D" id="3.40.50.300">
    <property type="entry name" value="P-loop containing nucleotide triphosphate hydrolases"/>
    <property type="match status" value="1"/>
</dbReference>
<gene>
    <name evidence="5" type="ORF">GHT07_11660</name>
</gene>
<dbReference type="InterPro" id="IPR001482">
    <property type="entry name" value="T2SS/T4SS_dom"/>
</dbReference>
<dbReference type="AlphaFoldDB" id="A0A844AZS8"/>
<dbReference type="PANTHER" id="PTHR30258">
    <property type="entry name" value="TYPE II SECRETION SYSTEM PROTEIN GSPE-RELATED"/>
    <property type="match status" value="1"/>
</dbReference>
<dbReference type="Pfam" id="PF00437">
    <property type="entry name" value="T2SSE"/>
    <property type="match status" value="1"/>
</dbReference>
<accession>A0A844AZS8</accession>